<name>A0ACD4NJX7_9HYPH</name>
<sequence>MSETRPRNVATVLADAIDDVILSALERRPDRELSTVGFILAFARELRKTWPDVTDKQAAEWLRGYLDVKIGTPGHDWTYGGAAHLAREYIAEYGEQP</sequence>
<gene>
    <name evidence="1" type="ORF">OXU80_20020</name>
</gene>
<evidence type="ECO:0000313" key="2">
    <source>
        <dbReference type="Proteomes" id="UP001163223"/>
    </source>
</evidence>
<dbReference type="EMBL" id="CP113520">
    <property type="protein sequence ID" value="WAJ27120.1"/>
    <property type="molecule type" value="Genomic_DNA"/>
</dbReference>
<accession>A0ACD4NJX7</accession>
<evidence type="ECO:0000313" key="1">
    <source>
        <dbReference type="EMBL" id="WAJ27120.1"/>
    </source>
</evidence>
<dbReference type="Proteomes" id="UP001163223">
    <property type="component" value="Chromosome"/>
</dbReference>
<protein>
    <submittedName>
        <fullName evidence="1">Uncharacterized protein</fullName>
    </submittedName>
</protein>
<reference evidence="1" key="1">
    <citation type="submission" date="2022-11" db="EMBL/GenBank/DDBJ databases">
        <title>beta-Carotene-producing bacterium, Jeongeuplla avenae sp. nov., alleviates the salt stress of Arabidopsis seedlings.</title>
        <authorList>
            <person name="Jiang L."/>
            <person name="Lee J."/>
        </authorList>
    </citation>
    <scope>NUCLEOTIDE SEQUENCE</scope>
    <source>
        <strain evidence="1">DY_R2A_6</strain>
    </source>
</reference>
<proteinExistence type="predicted"/>
<organism evidence="1 2">
    <name type="scientific">Antarcticirhabdus aurantiaca</name>
    <dbReference type="NCBI Taxonomy" id="2606717"/>
    <lineage>
        <taxon>Bacteria</taxon>
        <taxon>Pseudomonadati</taxon>
        <taxon>Pseudomonadota</taxon>
        <taxon>Alphaproteobacteria</taxon>
        <taxon>Hyphomicrobiales</taxon>
        <taxon>Aurantimonadaceae</taxon>
        <taxon>Antarcticirhabdus</taxon>
    </lineage>
</organism>
<keyword evidence="2" id="KW-1185">Reference proteome</keyword>